<evidence type="ECO:0000313" key="2">
    <source>
        <dbReference type="Proteomes" id="UP000248340"/>
    </source>
</evidence>
<dbReference type="RefSeq" id="XP_025494135.1">
    <property type="nucleotide sequence ID" value="XM_025631751.1"/>
</dbReference>
<reference evidence="1 2" key="1">
    <citation type="submission" date="2016-12" db="EMBL/GenBank/DDBJ databases">
        <title>The genomes of Aspergillus section Nigri reveals drivers in fungal speciation.</title>
        <authorList>
            <consortium name="DOE Joint Genome Institute"/>
            <person name="Vesth T.C."/>
            <person name="Nybo J."/>
            <person name="Theobald S."/>
            <person name="Brandl J."/>
            <person name="Frisvad J.C."/>
            <person name="Nielsen K.F."/>
            <person name="Lyhne E.K."/>
            <person name="Kogle M.E."/>
            <person name="Kuo A."/>
            <person name="Riley R."/>
            <person name="Clum A."/>
            <person name="Nolan M."/>
            <person name="Lipzen A."/>
            <person name="Salamov A."/>
            <person name="Henrissat B."/>
            <person name="Wiebenga A."/>
            <person name="De Vries R.P."/>
            <person name="Grigoriev I.V."/>
            <person name="Mortensen U.H."/>
            <person name="Andersen M.R."/>
            <person name="Baker S.E."/>
        </authorList>
    </citation>
    <scope>NUCLEOTIDE SEQUENCE [LARGE SCALE GENOMIC DNA]</scope>
    <source>
        <strain evidence="1 2">CBS 121591</strain>
    </source>
</reference>
<gene>
    <name evidence="1" type="ORF">BO82DRAFT_29202</name>
</gene>
<keyword evidence="2" id="KW-1185">Reference proteome</keyword>
<name>A0A319CE35_9EURO</name>
<accession>A0A319CE35</accession>
<dbReference type="VEuPathDB" id="FungiDB:BO82DRAFT_29202"/>
<dbReference type="AlphaFoldDB" id="A0A319CE35"/>
<dbReference type="EMBL" id="KZ821686">
    <property type="protein sequence ID" value="PYH83935.1"/>
    <property type="molecule type" value="Genomic_DNA"/>
</dbReference>
<proteinExistence type="predicted"/>
<dbReference type="GeneID" id="37134492"/>
<dbReference type="Proteomes" id="UP000248340">
    <property type="component" value="Unassembled WGS sequence"/>
</dbReference>
<protein>
    <submittedName>
        <fullName evidence="1">Uncharacterized protein</fullName>
    </submittedName>
</protein>
<sequence length="166" mass="18415">MIPRVLVYLSTPRSSWDLPSPESSYGALEYIRYSTYICTVLTVEELLAACHVADLPTCLPRTQREDPNILSVDALQFPSAPRPSLSPYYETTTQDSVSVPFETSNADLTPEGPTHLLKTETIRPKNEDNNLDGGGGECLVSIPNGVQIKTRGQEGHLQRQQQQQQQ</sequence>
<organism evidence="1 2">
    <name type="scientific">Aspergillus uvarum CBS 121591</name>
    <dbReference type="NCBI Taxonomy" id="1448315"/>
    <lineage>
        <taxon>Eukaryota</taxon>
        <taxon>Fungi</taxon>
        <taxon>Dikarya</taxon>
        <taxon>Ascomycota</taxon>
        <taxon>Pezizomycotina</taxon>
        <taxon>Eurotiomycetes</taxon>
        <taxon>Eurotiomycetidae</taxon>
        <taxon>Eurotiales</taxon>
        <taxon>Aspergillaceae</taxon>
        <taxon>Aspergillus</taxon>
        <taxon>Aspergillus subgen. Circumdati</taxon>
    </lineage>
</organism>
<evidence type="ECO:0000313" key="1">
    <source>
        <dbReference type="EMBL" id="PYH83935.1"/>
    </source>
</evidence>